<dbReference type="AlphaFoldDB" id="A0AA36GB88"/>
<reference evidence="1" key="1">
    <citation type="submission" date="2023-06" db="EMBL/GenBank/DDBJ databases">
        <authorList>
            <person name="Delattre M."/>
        </authorList>
    </citation>
    <scope>NUCLEOTIDE SEQUENCE</scope>
    <source>
        <strain evidence="1">AF72</strain>
    </source>
</reference>
<feature type="non-terminal residue" evidence="1">
    <location>
        <position position="1"/>
    </location>
</feature>
<gene>
    <name evidence="1" type="ORF">MSPICULIGERA_LOCUS17430</name>
</gene>
<accession>A0AA36GB88</accession>
<keyword evidence="2" id="KW-1185">Reference proteome</keyword>
<evidence type="ECO:0000313" key="1">
    <source>
        <dbReference type="EMBL" id="CAJ0579200.1"/>
    </source>
</evidence>
<proteinExistence type="predicted"/>
<dbReference type="Proteomes" id="UP001177023">
    <property type="component" value="Unassembled WGS sequence"/>
</dbReference>
<dbReference type="EMBL" id="CATQJA010002655">
    <property type="protein sequence ID" value="CAJ0579200.1"/>
    <property type="molecule type" value="Genomic_DNA"/>
</dbReference>
<organism evidence="1 2">
    <name type="scientific">Mesorhabditis spiculigera</name>
    <dbReference type="NCBI Taxonomy" id="96644"/>
    <lineage>
        <taxon>Eukaryota</taxon>
        <taxon>Metazoa</taxon>
        <taxon>Ecdysozoa</taxon>
        <taxon>Nematoda</taxon>
        <taxon>Chromadorea</taxon>
        <taxon>Rhabditida</taxon>
        <taxon>Rhabditina</taxon>
        <taxon>Rhabditomorpha</taxon>
        <taxon>Rhabditoidea</taxon>
        <taxon>Rhabditidae</taxon>
        <taxon>Mesorhabditinae</taxon>
        <taxon>Mesorhabditis</taxon>
    </lineage>
</organism>
<name>A0AA36GB88_9BILA</name>
<evidence type="ECO:0000313" key="2">
    <source>
        <dbReference type="Proteomes" id="UP001177023"/>
    </source>
</evidence>
<comment type="caution">
    <text evidence="1">The sequence shown here is derived from an EMBL/GenBank/DDBJ whole genome shotgun (WGS) entry which is preliminary data.</text>
</comment>
<sequence>MEMTAEEALVQARDAWHYISKNLDEVLRNEEAFYDVENIAGHPNARISIMALKDMREKAEAYLRETLCELDDFISLYANEYHWEDMLREAKHGTRELIKRLDAAIAFRMATKDQEQAALNEQLSSGLVNLRIGMKRPASWCFPQQ</sequence>
<protein>
    <submittedName>
        <fullName evidence="1">Uncharacterized protein</fullName>
    </submittedName>
</protein>